<protein>
    <submittedName>
        <fullName evidence="1">Uncharacterized protein</fullName>
    </submittedName>
</protein>
<dbReference type="Proteomes" id="UP001234989">
    <property type="component" value="Chromosome 3"/>
</dbReference>
<name>A0AAF0Q9R6_SOLVR</name>
<organism evidence="1 2">
    <name type="scientific">Solanum verrucosum</name>
    <dbReference type="NCBI Taxonomy" id="315347"/>
    <lineage>
        <taxon>Eukaryota</taxon>
        <taxon>Viridiplantae</taxon>
        <taxon>Streptophyta</taxon>
        <taxon>Embryophyta</taxon>
        <taxon>Tracheophyta</taxon>
        <taxon>Spermatophyta</taxon>
        <taxon>Magnoliopsida</taxon>
        <taxon>eudicotyledons</taxon>
        <taxon>Gunneridae</taxon>
        <taxon>Pentapetalae</taxon>
        <taxon>asterids</taxon>
        <taxon>lamiids</taxon>
        <taxon>Solanales</taxon>
        <taxon>Solanaceae</taxon>
        <taxon>Solanoideae</taxon>
        <taxon>Solaneae</taxon>
        <taxon>Solanum</taxon>
    </lineage>
</organism>
<proteinExistence type="predicted"/>
<keyword evidence="2" id="KW-1185">Reference proteome</keyword>
<sequence>MSVRRDSKSSRPY</sequence>
<accession>A0AAF0Q9R6</accession>
<evidence type="ECO:0000313" key="1">
    <source>
        <dbReference type="EMBL" id="WMV19664.1"/>
    </source>
</evidence>
<evidence type="ECO:0000313" key="2">
    <source>
        <dbReference type="Proteomes" id="UP001234989"/>
    </source>
</evidence>
<reference evidence="1" key="1">
    <citation type="submission" date="2023-08" db="EMBL/GenBank/DDBJ databases">
        <title>A de novo genome assembly of Solanum verrucosum Schlechtendal, a Mexican diploid species geographically isolated from the other diploid A-genome species in potato relatives.</title>
        <authorList>
            <person name="Hosaka K."/>
        </authorList>
    </citation>
    <scope>NUCLEOTIDE SEQUENCE</scope>
    <source>
        <tissue evidence="1">Young leaves</tissue>
    </source>
</reference>
<dbReference type="EMBL" id="CP133614">
    <property type="protein sequence ID" value="WMV19664.1"/>
    <property type="molecule type" value="Genomic_DNA"/>
</dbReference>
<gene>
    <name evidence="1" type="ORF">MTR67_013049</name>
</gene>